<name>A0A1H7RJC1_9BURK</name>
<dbReference type="GO" id="GO:0015031">
    <property type="term" value="P:protein transport"/>
    <property type="evidence" value="ECO:0007669"/>
    <property type="project" value="InterPro"/>
</dbReference>
<evidence type="ECO:0000259" key="10">
    <source>
        <dbReference type="Pfam" id="PF26002"/>
    </source>
</evidence>
<dbReference type="STRING" id="416943.SAMN05445871_6268"/>
<keyword evidence="4 9" id="KW-1003">Cell membrane</keyword>
<gene>
    <name evidence="11" type="ORF">SAMN05192542_1104</name>
</gene>
<dbReference type="Proteomes" id="UP000199120">
    <property type="component" value="Unassembled WGS sequence"/>
</dbReference>
<dbReference type="NCBIfam" id="TIGR01843">
    <property type="entry name" value="type_I_hlyD"/>
    <property type="match status" value="1"/>
</dbReference>
<keyword evidence="8 9" id="KW-0472">Membrane</keyword>
<sequence>MQARTPNRLGSALSALRATTGDTRNDYFTEHERAPRSSRLLWIIGVGLLVLFAWSWFFKLDEVSTGTGKVIPFSREQVIQSLEGGILDSLSVKEGDLVQPDEVLAQLARAKTESAVDESASRARAALATAARLRAEVDGGELVFPPEVMQDPQLVRSETALYKSRRDGLSRSLGSINDALALVRKELQITQRLATQGAASDVEVLRLKRQASDLEMKASDTRDQYYVKSREELAKANSEVEAQRSVTRGRADALSRLTVKSPVKGVVKDIEVNTVGGVIPPNGRLMTIVPMGDQLVVEARVSPRDVAFIHPGQDATVKITAYDYSIFGGMKGKVTSISPDTIQDDVRKDVYYYRVFVRTDTDTLKNKQGKAFPIFPGMVATVDIHTGSKTVWEYLTKPLNRAREALRER</sequence>
<dbReference type="PANTHER" id="PTHR30386">
    <property type="entry name" value="MEMBRANE FUSION SUBUNIT OF EMRAB-TOLC MULTIDRUG EFFLUX PUMP"/>
    <property type="match status" value="1"/>
</dbReference>
<keyword evidence="5 9" id="KW-0997">Cell inner membrane</keyword>
<accession>A0A1H7RJC1</accession>
<dbReference type="AlphaFoldDB" id="A0A1H7RJC1"/>
<evidence type="ECO:0000313" key="11">
    <source>
        <dbReference type="EMBL" id="SEL59477.1"/>
    </source>
</evidence>
<evidence type="ECO:0000256" key="7">
    <source>
        <dbReference type="ARBA" id="ARBA00022989"/>
    </source>
</evidence>
<comment type="subcellular location">
    <subcellularLocation>
        <location evidence="1 9">Cell inner membrane</location>
        <topology evidence="1 9">Single-pass membrane protein</topology>
    </subcellularLocation>
</comment>
<dbReference type="OrthoDB" id="9775513at2"/>
<evidence type="ECO:0000313" key="12">
    <source>
        <dbReference type="Proteomes" id="UP000199120"/>
    </source>
</evidence>
<dbReference type="InterPro" id="IPR050739">
    <property type="entry name" value="MFP"/>
</dbReference>
<proteinExistence type="inferred from homology"/>
<evidence type="ECO:0000256" key="9">
    <source>
        <dbReference type="RuleBase" id="RU365093"/>
    </source>
</evidence>
<feature type="domain" description="AprE-like beta-barrel" evidence="10">
    <location>
        <begin position="295"/>
        <end position="387"/>
    </location>
</feature>
<dbReference type="RefSeq" id="WP_090552996.1">
    <property type="nucleotide sequence ID" value="NZ_FNSR01000003.1"/>
</dbReference>
<evidence type="ECO:0000256" key="3">
    <source>
        <dbReference type="ARBA" id="ARBA00022448"/>
    </source>
</evidence>
<evidence type="ECO:0000256" key="5">
    <source>
        <dbReference type="ARBA" id="ARBA00022519"/>
    </source>
</evidence>
<comment type="similarity">
    <text evidence="2 9">Belongs to the membrane fusion protein (MFP) (TC 8.A.1) family.</text>
</comment>
<evidence type="ECO:0000256" key="6">
    <source>
        <dbReference type="ARBA" id="ARBA00022692"/>
    </source>
</evidence>
<keyword evidence="3 9" id="KW-0813">Transport</keyword>
<evidence type="ECO:0000256" key="8">
    <source>
        <dbReference type="ARBA" id="ARBA00023136"/>
    </source>
</evidence>
<dbReference type="Gene3D" id="2.40.30.170">
    <property type="match status" value="1"/>
</dbReference>
<dbReference type="Pfam" id="PF26002">
    <property type="entry name" value="Beta-barrel_AprE"/>
    <property type="match status" value="1"/>
</dbReference>
<evidence type="ECO:0000256" key="2">
    <source>
        <dbReference type="ARBA" id="ARBA00009477"/>
    </source>
</evidence>
<dbReference type="EMBL" id="FOAJ01000010">
    <property type="protein sequence ID" value="SEL59477.1"/>
    <property type="molecule type" value="Genomic_DNA"/>
</dbReference>
<keyword evidence="12" id="KW-1185">Reference proteome</keyword>
<feature type="transmembrane region" description="Helical" evidence="9">
    <location>
        <begin position="40"/>
        <end position="58"/>
    </location>
</feature>
<keyword evidence="6 9" id="KW-0812">Transmembrane</keyword>
<evidence type="ECO:0000256" key="1">
    <source>
        <dbReference type="ARBA" id="ARBA00004377"/>
    </source>
</evidence>
<keyword evidence="7 9" id="KW-1133">Transmembrane helix</keyword>
<dbReference type="GO" id="GO:0005886">
    <property type="term" value="C:plasma membrane"/>
    <property type="evidence" value="ECO:0007669"/>
    <property type="project" value="UniProtKB-SubCell"/>
</dbReference>
<protein>
    <recommendedName>
        <fullName evidence="9">Membrane fusion protein (MFP) family protein</fullName>
    </recommendedName>
</protein>
<dbReference type="PRINTS" id="PR01490">
    <property type="entry name" value="RTXTOXIND"/>
</dbReference>
<evidence type="ECO:0000256" key="4">
    <source>
        <dbReference type="ARBA" id="ARBA00022475"/>
    </source>
</evidence>
<dbReference type="InterPro" id="IPR010129">
    <property type="entry name" value="T1SS_HlyD"/>
</dbReference>
<organism evidence="11 12">
    <name type="scientific">Paraburkholderia caballeronis</name>
    <dbReference type="NCBI Taxonomy" id="416943"/>
    <lineage>
        <taxon>Bacteria</taxon>
        <taxon>Pseudomonadati</taxon>
        <taxon>Pseudomonadota</taxon>
        <taxon>Betaproteobacteria</taxon>
        <taxon>Burkholderiales</taxon>
        <taxon>Burkholderiaceae</taxon>
        <taxon>Paraburkholderia</taxon>
    </lineage>
</organism>
<reference evidence="12" key="1">
    <citation type="submission" date="2016-10" db="EMBL/GenBank/DDBJ databases">
        <authorList>
            <person name="Varghese N."/>
            <person name="Submissions S."/>
        </authorList>
    </citation>
    <scope>NUCLEOTIDE SEQUENCE [LARGE SCALE GENOMIC DNA]</scope>
    <source>
        <strain evidence="12">LMG 26416</strain>
    </source>
</reference>
<dbReference type="InterPro" id="IPR058982">
    <property type="entry name" value="Beta-barrel_AprE"/>
</dbReference>
<dbReference type="PANTHER" id="PTHR30386:SF26">
    <property type="entry name" value="TRANSPORT PROTEIN COMB"/>
    <property type="match status" value="1"/>
</dbReference>